<accession>A0A2M6Z4J6</accession>
<dbReference type="GO" id="GO:0016020">
    <property type="term" value="C:membrane"/>
    <property type="evidence" value="ECO:0007669"/>
    <property type="project" value="UniProtKB-SubCell"/>
</dbReference>
<dbReference type="PANTHER" id="PTHR30576:SF0">
    <property type="entry name" value="UNDECAPRENYL-PHOSPHATE N-ACETYLGALACTOSAMINYL 1-PHOSPHATE TRANSFERASE-RELATED"/>
    <property type="match status" value="1"/>
</dbReference>
<dbReference type="Pfam" id="PF02397">
    <property type="entry name" value="Bac_transf"/>
    <property type="match status" value="1"/>
</dbReference>
<evidence type="ECO:0000256" key="3">
    <source>
        <dbReference type="ARBA" id="ARBA00022679"/>
    </source>
</evidence>
<evidence type="ECO:0000313" key="9">
    <source>
        <dbReference type="EMBL" id="PIU47321.1"/>
    </source>
</evidence>
<feature type="transmembrane region" description="Helical" evidence="7">
    <location>
        <begin position="75"/>
        <end position="95"/>
    </location>
</feature>
<evidence type="ECO:0000256" key="4">
    <source>
        <dbReference type="ARBA" id="ARBA00022692"/>
    </source>
</evidence>
<feature type="domain" description="Bacterial sugar transferase" evidence="8">
    <location>
        <begin position="255"/>
        <end position="437"/>
    </location>
</feature>
<dbReference type="EMBL" id="PEWP01000003">
    <property type="protein sequence ID" value="PIU47321.1"/>
    <property type="molecule type" value="Genomic_DNA"/>
</dbReference>
<keyword evidence="5 7" id="KW-1133">Transmembrane helix</keyword>
<feature type="transmembrane region" description="Helical" evidence="7">
    <location>
        <begin position="43"/>
        <end position="63"/>
    </location>
</feature>
<gene>
    <name evidence="9" type="ORF">COS93_00045</name>
</gene>
<evidence type="ECO:0000256" key="6">
    <source>
        <dbReference type="ARBA" id="ARBA00023136"/>
    </source>
</evidence>
<dbReference type="Proteomes" id="UP000228777">
    <property type="component" value="Unassembled WGS sequence"/>
</dbReference>
<evidence type="ECO:0000256" key="2">
    <source>
        <dbReference type="ARBA" id="ARBA00006464"/>
    </source>
</evidence>
<evidence type="ECO:0000256" key="1">
    <source>
        <dbReference type="ARBA" id="ARBA00004141"/>
    </source>
</evidence>
<evidence type="ECO:0000259" key="8">
    <source>
        <dbReference type="Pfam" id="PF02397"/>
    </source>
</evidence>
<feature type="transmembrane region" description="Helical" evidence="7">
    <location>
        <begin position="7"/>
        <end position="31"/>
    </location>
</feature>
<organism evidence="9 10">
    <name type="scientific">bacterium (Candidatus Gribaldobacteria) CG07_land_8_20_14_0_80_33_18</name>
    <dbReference type="NCBI Taxonomy" id="2014272"/>
    <lineage>
        <taxon>Bacteria</taxon>
        <taxon>Candidatus Gribaldobacteria</taxon>
    </lineage>
</organism>
<keyword evidence="4 7" id="KW-0812">Transmembrane</keyword>
<keyword evidence="3" id="KW-0808">Transferase</keyword>
<dbReference type="NCBIfam" id="TIGR03025">
    <property type="entry name" value="EPS_sugtrans"/>
    <property type="match status" value="1"/>
</dbReference>
<comment type="subcellular location">
    <subcellularLocation>
        <location evidence="1">Membrane</location>
        <topology evidence="1">Multi-pass membrane protein</topology>
    </subcellularLocation>
</comment>
<dbReference type="AlphaFoldDB" id="A0A2M6Z4J6"/>
<proteinExistence type="inferred from homology"/>
<comment type="caution">
    <text evidence="9">The sequence shown here is derived from an EMBL/GenBank/DDBJ whole genome shotgun (WGS) entry which is preliminary data.</text>
</comment>
<sequence>MNIKIRQIFLVLGDIILLELSLFLTIFLRFLNNFNFLIFWQHFFPFLLLYFFWLIVFFIFGLYDLNLAHLKISFYSRAGEALLVCFGIGMIFFYLTPVFNISPNITPKTNLFLNIAIFGILFLIWRKVYYSLFAIHLLNKVAILGKNKLTENLALEIKARPYLGYEFVNFLNINENIFSEIKNGEINTLIIAKNFLPKSKITQDLYKCLPLRIDFMDISEAYENICQKIPLFFINQVWFLENLKEGEKKIYDNLKRIIDIILASLLIFITSPLWLIFALLIKLEDKGPILYKQERVGKDKKNFWLFKFRSMKPDAEKGKAIWAEKDDPRVTKIGEFLRDFHLDELPQMINVLKGNISLIGPRPERPEFVKKLEKQIPHYHLRHLIKPGFTGWAQIKFRYGRSVEDSYEKFQYDLYYIKNRSFFLDLGVLLKTFQLLFKREV</sequence>
<reference evidence="10" key="1">
    <citation type="submission" date="2017-09" db="EMBL/GenBank/DDBJ databases">
        <title>Depth-based differentiation of microbial function through sediment-hosted aquifers and enrichment of novel symbionts in the deep terrestrial subsurface.</title>
        <authorList>
            <person name="Probst A.J."/>
            <person name="Ladd B."/>
            <person name="Jarett J.K."/>
            <person name="Geller-Mcgrath D.E."/>
            <person name="Sieber C.M.K."/>
            <person name="Emerson J.B."/>
            <person name="Anantharaman K."/>
            <person name="Thomas B.C."/>
            <person name="Malmstrom R."/>
            <person name="Stieglmeier M."/>
            <person name="Klingl A."/>
            <person name="Woyke T."/>
            <person name="Ryan C.M."/>
            <person name="Banfield J.F."/>
        </authorList>
    </citation>
    <scope>NUCLEOTIDE SEQUENCE [LARGE SCALE GENOMIC DNA]</scope>
</reference>
<comment type="similarity">
    <text evidence="2">Belongs to the bacterial sugar transferase family.</text>
</comment>
<evidence type="ECO:0000313" key="10">
    <source>
        <dbReference type="Proteomes" id="UP000228777"/>
    </source>
</evidence>
<dbReference type="GO" id="GO:0016780">
    <property type="term" value="F:phosphotransferase activity, for other substituted phosphate groups"/>
    <property type="evidence" value="ECO:0007669"/>
    <property type="project" value="TreeGrafter"/>
</dbReference>
<dbReference type="PANTHER" id="PTHR30576">
    <property type="entry name" value="COLANIC BIOSYNTHESIS UDP-GLUCOSE LIPID CARRIER TRANSFERASE"/>
    <property type="match status" value="1"/>
</dbReference>
<evidence type="ECO:0000256" key="7">
    <source>
        <dbReference type="SAM" id="Phobius"/>
    </source>
</evidence>
<feature type="transmembrane region" description="Helical" evidence="7">
    <location>
        <begin position="115"/>
        <end position="138"/>
    </location>
</feature>
<protein>
    <recommendedName>
        <fullName evidence="8">Bacterial sugar transferase domain-containing protein</fullName>
    </recommendedName>
</protein>
<dbReference type="InterPro" id="IPR017475">
    <property type="entry name" value="EPS_sugar_tfrase"/>
</dbReference>
<keyword evidence="6 7" id="KW-0472">Membrane</keyword>
<evidence type="ECO:0000256" key="5">
    <source>
        <dbReference type="ARBA" id="ARBA00022989"/>
    </source>
</evidence>
<dbReference type="InterPro" id="IPR003362">
    <property type="entry name" value="Bact_transf"/>
</dbReference>
<name>A0A2M6Z4J6_9BACT</name>
<feature type="transmembrane region" description="Helical" evidence="7">
    <location>
        <begin position="257"/>
        <end position="281"/>
    </location>
</feature>